<reference evidence="2" key="1">
    <citation type="submission" date="2017-01" db="EMBL/GenBank/DDBJ databases">
        <authorList>
            <person name="Wang Y."/>
            <person name="White M."/>
            <person name="Kvist S."/>
            <person name="Moncalvo J.-M."/>
        </authorList>
    </citation>
    <scope>NUCLEOTIDE SEQUENCE [LARGE SCALE GENOMIC DNA]</scope>
    <source>
        <strain evidence="2">COL-18-3</strain>
    </source>
</reference>
<name>A0A1R1PYV6_ZANCU</name>
<keyword evidence="2" id="KW-1185">Reference proteome</keyword>
<accession>A0A1R1PYV6</accession>
<proteinExistence type="predicted"/>
<evidence type="ECO:0000313" key="1">
    <source>
        <dbReference type="EMBL" id="OMH86111.1"/>
    </source>
</evidence>
<dbReference type="Proteomes" id="UP000188320">
    <property type="component" value="Unassembled WGS sequence"/>
</dbReference>
<evidence type="ECO:0000313" key="2">
    <source>
        <dbReference type="Proteomes" id="UP000188320"/>
    </source>
</evidence>
<protein>
    <submittedName>
        <fullName evidence="1">Uncharacterized protein</fullName>
    </submittedName>
</protein>
<comment type="caution">
    <text evidence="1">The sequence shown here is derived from an EMBL/GenBank/DDBJ whole genome shotgun (WGS) entry which is preliminary data.</text>
</comment>
<sequence length="289" mass="30784">MLLCNSCGIHLVTTNIFHSTGTLNHVSRSLAIGGDLGLAGALPVTPRFCNSVFSLAISSPTTLHTFFLLTPSLPTSLLSSSASPLRALSFASVSAPSVRVSLTLCFKTGLWLCVSNETIPSTKQSSLSSPPVTIEAELFNRSANAFILPTCLFCSLAFNRILCPYDALATANLDIQLFLASDVVATNIRLVLAFPDTYIWNPTAAPALDALPSFTHRLFNTTNVSSNISTHTYLLNLKLLISTSVKHSPNTYRSHSGSIITPSETLGSKSIALDPSSTSDELNGIPVRL</sequence>
<dbReference type="AlphaFoldDB" id="A0A1R1PYV6"/>
<dbReference type="EMBL" id="LSSK01000017">
    <property type="protein sequence ID" value="OMH86111.1"/>
    <property type="molecule type" value="Genomic_DNA"/>
</dbReference>
<gene>
    <name evidence="1" type="ORF">AX774_g341</name>
</gene>
<organism evidence="1 2">
    <name type="scientific">Zancudomyces culisetae</name>
    <name type="common">Gut fungus</name>
    <name type="synonym">Smittium culisetae</name>
    <dbReference type="NCBI Taxonomy" id="1213189"/>
    <lineage>
        <taxon>Eukaryota</taxon>
        <taxon>Fungi</taxon>
        <taxon>Fungi incertae sedis</taxon>
        <taxon>Zoopagomycota</taxon>
        <taxon>Kickxellomycotina</taxon>
        <taxon>Harpellomycetes</taxon>
        <taxon>Harpellales</taxon>
        <taxon>Legeriomycetaceae</taxon>
        <taxon>Zancudomyces</taxon>
    </lineage>
</organism>